<dbReference type="Gene3D" id="3.30.450.90">
    <property type="match status" value="1"/>
</dbReference>
<dbReference type="InterPro" id="IPR001482">
    <property type="entry name" value="T2SS/T4SS_dom"/>
</dbReference>
<keyword evidence="4" id="KW-1185">Reference proteome</keyword>
<dbReference type="PANTHER" id="PTHR30486:SF6">
    <property type="entry name" value="TYPE IV PILUS RETRACTATION ATPASE PILT"/>
    <property type="match status" value="1"/>
</dbReference>
<comment type="caution">
    <text evidence="3">The sequence shown here is derived from an EMBL/GenBank/DDBJ whole genome shotgun (WGS) entry which is preliminary data.</text>
</comment>
<accession>A0A4Q1SIQ1</accession>
<gene>
    <name evidence="3" type="ORF">ESZ00_06295</name>
</gene>
<dbReference type="InterPro" id="IPR003593">
    <property type="entry name" value="AAA+_ATPase"/>
</dbReference>
<evidence type="ECO:0000313" key="4">
    <source>
        <dbReference type="Proteomes" id="UP000290253"/>
    </source>
</evidence>
<comment type="similarity">
    <text evidence="1">Belongs to the GSP E family.</text>
</comment>
<proteinExistence type="inferred from homology"/>
<dbReference type="InterPro" id="IPR050921">
    <property type="entry name" value="T4SS_GSP_E_ATPase"/>
</dbReference>
<dbReference type="InterPro" id="IPR027417">
    <property type="entry name" value="P-loop_NTPase"/>
</dbReference>
<dbReference type="Gene3D" id="3.40.50.300">
    <property type="entry name" value="P-loop containing nucleotide triphosphate hydrolases"/>
    <property type="match status" value="1"/>
</dbReference>
<name>A0A4Q1SIQ1_9BACT</name>
<dbReference type="PANTHER" id="PTHR30486">
    <property type="entry name" value="TWITCHING MOTILITY PROTEIN PILT"/>
    <property type="match status" value="1"/>
</dbReference>
<dbReference type="RefSeq" id="WP_129207277.1">
    <property type="nucleotide sequence ID" value="NZ_BMGU01000001.1"/>
</dbReference>
<dbReference type="GO" id="GO:0016887">
    <property type="term" value="F:ATP hydrolysis activity"/>
    <property type="evidence" value="ECO:0007669"/>
    <property type="project" value="InterPro"/>
</dbReference>
<dbReference type="SUPFAM" id="SSF52540">
    <property type="entry name" value="P-loop containing nucleoside triphosphate hydrolases"/>
    <property type="match status" value="1"/>
</dbReference>
<dbReference type="OrthoDB" id="105005at2"/>
<evidence type="ECO:0000259" key="2">
    <source>
        <dbReference type="SMART" id="SM00382"/>
    </source>
</evidence>
<reference evidence="3 4" key="1">
    <citation type="journal article" date="2016" name="Int. J. Syst. Evol. Microbiol.">
        <title>Acidipila dinghuensis sp. nov., an acidobacterium isolated from forest soil.</title>
        <authorList>
            <person name="Jiang Y.W."/>
            <person name="Wang J."/>
            <person name="Chen M.H."/>
            <person name="Lv Y.Y."/>
            <person name="Qiu L.H."/>
        </authorList>
    </citation>
    <scope>NUCLEOTIDE SEQUENCE [LARGE SCALE GENOMIC DNA]</scope>
    <source>
        <strain evidence="3 4">DHOF10</strain>
    </source>
</reference>
<evidence type="ECO:0000313" key="3">
    <source>
        <dbReference type="EMBL" id="RXS97498.1"/>
    </source>
</evidence>
<sequence length="302" mass="33287">MSFEVIIPFLKPIEDLLASATISEIMVNPDSSVWIEEAGQVRLMPEISFEDGALQTGLEVIANRFGKKLDVDSPILNLRLPDGSRLAAMIPPVVNPRPLMTIRKFTTRGYKLADLIKAGMLTEDQAATLTEAVESGQNILIAGATGSGKSTLLGTLADAIPDHERILLIEDTAELHLRKPHVVSAESQTDTHHSRITFDDLLKAVLRHRPDRIIVGEVRGPEARTLLDAMNTGHRGTLATIHASSSEEAIYRLALLTIRNTTNLVLATAEDEIRRCIDLVVFIRRDRGRRYVHDVRTISSAI</sequence>
<evidence type="ECO:0000256" key="1">
    <source>
        <dbReference type="ARBA" id="ARBA00006611"/>
    </source>
</evidence>
<dbReference type="CDD" id="cd01130">
    <property type="entry name" value="VirB11-like_ATPase"/>
    <property type="match status" value="1"/>
</dbReference>
<protein>
    <submittedName>
        <fullName evidence="3">CpaF family protein</fullName>
    </submittedName>
</protein>
<dbReference type="EMBL" id="SDMK01000001">
    <property type="protein sequence ID" value="RXS97498.1"/>
    <property type="molecule type" value="Genomic_DNA"/>
</dbReference>
<dbReference type="AlphaFoldDB" id="A0A4Q1SIQ1"/>
<dbReference type="SMART" id="SM00382">
    <property type="entry name" value="AAA"/>
    <property type="match status" value="1"/>
</dbReference>
<organism evidence="3 4">
    <name type="scientific">Silvibacterium dinghuense</name>
    <dbReference type="NCBI Taxonomy" id="1560006"/>
    <lineage>
        <taxon>Bacteria</taxon>
        <taxon>Pseudomonadati</taxon>
        <taxon>Acidobacteriota</taxon>
        <taxon>Terriglobia</taxon>
        <taxon>Terriglobales</taxon>
        <taxon>Acidobacteriaceae</taxon>
        <taxon>Silvibacterium</taxon>
    </lineage>
</organism>
<feature type="domain" description="AAA+ ATPase" evidence="2">
    <location>
        <begin position="135"/>
        <end position="287"/>
    </location>
</feature>
<dbReference type="Proteomes" id="UP000290253">
    <property type="component" value="Unassembled WGS sequence"/>
</dbReference>
<dbReference type="Pfam" id="PF00437">
    <property type="entry name" value="T2SSE"/>
    <property type="match status" value="1"/>
</dbReference>